<dbReference type="RefSeq" id="WP_012860599.1">
    <property type="nucleotide sequence ID" value="NC_013517.1"/>
</dbReference>
<dbReference type="AlphaFoldDB" id="D1AFW8"/>
<dbReference type="EMBL" id="CP001739">
    <property type="protein sequence ID" value="ACZ08003.1"/>
    <property type="molecule type" value="Genomic_DNA"/>
</dbReference>
<sequence>MKKFFGILFVLAITGVLYYAFLGSFRYKNYLYSDYVFMLKENGKVYKMDPVQLVGDRITGKRYVLLGLSKSWSYGHEIQKIFMFAGSDYKINNTDSRFYDGILTPDYSKENPVKITEIKKEINIHKSEEIEILDINYNGRNETMTLEPNNKNPEFKAFSFWICSKRRNGYSCGNRRGYGIDFEKLKNKFGLNLDIEINNREKVVYFIKK</sequence>
<reference evidence="1 2" key="2">
    <citation type="journal article" date="2010" name="Stand. Genomic Sci.">
        <title>Complete genome sequence of Sebaldella termitidis type strain (NCTC 11300).</title>
        <authorList>
            <person name="Harmon-Smith M."/>
            <person name="Celia L."/>
            <person name="Chertkov O."/>
            <person name="Lapidus A."/>
            <person name="Copeland A."/>
            <person name="Glavina Del Rio T."/>
            <person name="Nolan M."/>
            <person name="Lucas S."/>
            <person name="Tice H."/>
            <person name="Cheng J.F."/>
            <person name="Han C."/>
            <person name="Detter J.C."/>
            <person name="Bruce D."/>
            <person name="Goodwin L."/>
            <person name="Pitluck S."/>
            <person name="Pati A."/>
            <person name="Liolios K."/>
            <person name="Ivanova N."/>
            <person name="Mavromatis K."/>
            <person name="Mikhailova N."/>
            <person name="Chen A."/>
            <person name="Palaniappan K."/>
            <person name="Land M."/>
            <person name="Hauser L."/>
            <person name="Chang Y.J."/>
            <person name="Jeffries C.D."/>
            <person name="Brettin T."/>
            <person name="Goker M."/>
            <person name="Beck B."/>
            <person name="Bristow J."/>
            <person name="Eisen J.A."/>
            <person name="Markowitz V."/>
            <person name="Hugenholtz P."/>
            <person name="Kyrpides N.C."/>
            <person name="Klenk H.P."/>
            <person name="Chen F."/>
        </authorList>
    </citation>
    <scope>NUCLEOTIDE SEQUENCE [LARGE SCALE GENOMIC DNA]</scope>
    <source>
        <strain evidence="2">ATCC 33386 / NCTC 11300</strain>
    </source>
</reference>
<dbReference type="STRING" id="526218.Sterm_1135"/>
<protein>
    <submittedName>
        <fullName evidence="1">Uncharacterized protein</fullName>
    </submittedName>
</protein>
<name>D1AFW8_SEBTE</name>
<organism evidence="1 2">
    <name type="scientific">Sebaldella termitidis (strain ATCC 33386 / NCTC 11300)</name>
    <dbReference type="NCBI Taxonomy" id="526218"/>
    <lineage>
        <taxon>Bacteria</taxon>
        <taxon>Fusobacteriati</taxon>
        <taxon>Fusobacteriota</taxon>
        <taxon>Fusobacteriia</taxon>
        <taxon>Fusobacteriales</taxon>
        <taxon>Leptotrichiaceae</taxon>
        <taxon>Sebaldella</taxon>
    </lineage>
</organism>
<dbReference type="KEGG" id="str:Sterm_1135"/>
<evidence type="ECO:0000313" key="1">
    <source>
        <dbReference type="EMBL" id="ACZ08003.1"/>
    </source>
</evidence>
<reference evidence="2" key="1">
    <citation type="submission" date="2009-09" db="EMBL/GenBank/DDBJ databases">
        <title>The complete chromosome of Sebaldella termitidis ATCC 33386.</title>
        <authorList>
            <consortium name="US DOE Joint Genome Institute (JGI-PGF)"/>
            <person name="Lucas S."/>
            <person name="Copeland A."/>
            <person name="Lapidus A."/>
            <person name="Glavina del Rio T."/>
            <person name="Dalin E."/>
            <person name="Tice H."/>
            <person name="Bruce D."/>
            <person name="Goodwin L."/>
            <person name="Pitluck S."/>
            <person name="Kyrpides N."/>
            <person name="Mavromatis K."/>
            <person name="Ivanova N."/>
            <person name="Mikhailova N."/>
            <person name="Sims D."/>
            <person name="Meincke L."/>
            <person name="Brettin T."/>
            <person name="Detter J.C."/>
            <person name="Han C."/>
            <person name="Larimer F."/>
            <person name="Land M."/>
            <person name="Hauser L."/>
            <person name="Markowitz V."/>
            <person name="Cheng J.F."/>
            <person name="Hugenholtz P."/>
            <person name="Woyke T."/>
            <person name="Wu D."/>
            <person name="Eisen J.A."/>
        </authorList>
    </citation>
    <scope>NUCLEOTIDE SEQUENCE [LARGE SCALE GENOMIC DNA]</scope>
    <source>
        <strain evidence="2">ATCC 33386 / NCTC 11300</strain>
    </source>
</reference>
<accession>D1AFW8</accession>
<gene>
    <name evidence="1" type="ordered locus">Sterm_1135</name>
</gene>
<keyword evidence="2" id="KW-1185">Reference proteome</keyword>
<dbReference type="Proteomes" id="UP000000845">
    <property type="component" value="Chromosome"/>
</dbReference>
<dbReference type="HOGENOM" id="CLU_1314681_0_0_0"/>
<proteinExistence type="predicted"/>
<evidence type="ECO:0000313" key="2">
    <source>
        <dbReference type="Proteomes" id="UP000000845"/>
    </source>
</evidence>